<organism evidence="5 6">
    <name type="scientific">Cryptosporidium andersoni</name>
    <dbReference type="NCBI Taxonomy" id="117008"/>
    <lineage>
        <taxon>Eukaryota</taxon>
        <taxon>Sar</taxon>
        <taxon>Alveolata</taxon>
        <taxon>Apicomplexa</taxon>
        <taxon>Conoidasida</taxon>
        <taxon>Coccidia</taxon>
        <taxon>Eucoccidiorida</taxon>
        <taxon>Eimeriorina</taxon>
        <taxon>Cryptosporidiidae</taxon>
        <taxon>Cryptosporidium</taxon>
    </lineage>
</organism>
<dbReference type="AlphaFoldDB" id="A0A1J4MN86"/>
<evidence type="ECO:0000256" key="4">
    <source>
        <dbReference type="SAM" id="MobiDB-lite"/>
    </source>
</evidence>
<dbReference type="VEuPathDB" id="CryptoDB:cand_030620"/>
<feature type="compositionally biased region" description="Acidic residues" evidence="4">
    <location>
        <begin position="13"/>
        <end position="23"/>
    </location>
</feature>
<keyword evidence="1" id="KW-0479">Metal-binding</keyword>
<dbReference type="GO" id="GO:0006338">
    <property type="term" value="P:chromatin remodeling"/>
    <property type="evidence" value="ECO:0007669"/>
    <property type="project" value="InterPro"/>
</dbReference>
<dbReference type="EMBL" id="LRBS01000086">
    <property type="protein sequence ID" value="OII75632.1"/>
    <property type="molecule type" value="Genomic_DNA"/>
</dbReference>
<name>A0A1J4MN86_9CRYT</name>
<evidence type="ECO:0000256" key="1">
    <source>
        <dbReference type="ARBA" id="ARBA00022723"/>
    </source>
</evidence>
<evidence type="ECO:0000256" key="2">
    <source>
        <dbReference type="ARBA" id="ARBA00022771"/>
    </source>
</evidence>
<dbReference type="InterPro" id="IPR039723">
    <property type="entry name" value="Vps71/ZNHIT1"/>
</dbReference>
<dbReference type="CDD" id="cd21437">
    <property type="entry name" value="zf-HIT_ZNHIT1_like"/>
    <property type="match status" value="1"/>
</dbReference>
<evidence type="ECO:0008006" key="7">
    <source>
        <dbReference type="Google" id="ProtNLM"/>
    </source>
</evidence>
<feature type="compositionally biased region" description="Basic residues" evidence="4">
    <location>
        <begin position="1"/>
        <end position="10"/>
    </location>
</feature>
<keyword evidence="2" id="KW-0863">Zinc-finger</keyword>
<evidence type="ECO:0000256" key="3">
    <source>
        <dbReference type="ARBA" id="ARBA00022833"/>
    </source>
</evidence>
<feature type="region of interest" description="Disordered" evidence="4">
    <location>
        <begin position="1"/>
        <end position="40"/>
    </location>
</feature>
<dbReference type="OrthoDB" id="74807at2759"/>
<dbReference type="Proteomes" id="UP000186804">
    <property type="component" value="Unassembled WGS sequence"/>
</dbReference>
<sequence length="127" mass="14823">MAKGKRRRKNRSDDDDDNSDSYIEDNRKLNSSGYSGNTSRERKEVALVLAEDELDNDRNITWSSIAVDPSKLPRRFFCVVCGCFGKYRCYECYRSKSNQINRYVCSLRCYNIHKDVDCGKPKNSLIW</sequence>
<accession>A0A1J4MN86</accession>
<dbReference type="GeneID" id="92367246"/>
<protein>
    <recommendedName>
        <fullName evidence="7">HIT-type domain-containing protein</fullName>
    </recommendedName>
</protein>
<comment type="caution">
    <text evidence="5">The sequence shown here is derived from an EMBL/GenBank/DDBJ whole genome shotgun (WGS) entry which is preliminary data.</text>
</comment>
<dbReference type="PANTHER" id="PTHR13093">
    <property type="entry name" value="ZINC FINGER HIT DOMAIN CONTAINING PROTEIN 1"/>
    <property type="match status" value="1"/>
</dbReference>
<evidence type="ECO:0000313" key="5">
    <source>
        <dbReference type="EMBL" id="OII75632.1"/>
    </source>
</evidence>
<evidence type="ECO:0000313" key="6">
    <source>
        <dbReference type="Proteomes" id="UP000186804"/>
    </source>
</evidence>
<reference evidence="5 6" key="1">
    <citation type="submission" date="2016-10" db="EMBL/GenBank/DDBJ databases">
        <title>Reductive evolution of mitochondrial metabolism and differential evolution of invasion-related proteins in Cryptosporidium.</title>
        <authorList>
            <person name="Liu S."/>
            <person name="Roellig D.M."/>
            <person name="Guo Y."/>
            <person name="Li N."/>
            <person name="Frace M.A."/>
            <person name="Tang K."/>
            <person name="Zhang L."/>
            <person name="Feng Y."/>
            <person name="Xiao L."/>
        </authorList>
    </citation>
    <scope>NUCLEOTIDE SEQUENCE [LARGE SCALE GENOMIC DNA]</scope>
    <source>
        <strain evidence="5">30847</strain>
    </source>
</reference>
<keyword evidence="3" id="KW-0862">Zinc</keyword>
<proteinExistence type="predicted"/>
<keyword evidence="6" id="KW-1185">Reference proteome</keyword>
<dbReference type="RefSeq" id="XP_067067478.1">
    <property type="nucleotide sequence ID" value="XM_067213288.1"/>
</dbReference>
<dbReference type="GO" id="GO:0008270">
    <property type="term" value="F:zinc ion binding"/>
    <property type="evidence" value="ECO:0007669"/>
    <property type="project" value="UniProtKB-KW"/>
</dbReference>
<gene>
    <name evidence="5" type="ORF">cand_030620</name>
</gene>
<feature type="compositionally biased region" description="Polar residues" evidence="4">
    <location>
        <begin position="29"/>
        <end position="38"/>
    </location>
</feature>